<protein>
    <submittedName>
        <fullName evidence="2">Uncharacterized protein</fullName>
    </submittedName>
</protein>
<keyword evidence="3" id="KW-1185">Reference proteome</keyword>
<dbReference type="Proteomes" id="UP001516400">
    <property type="component" value="Unassembled WGS sequence"/>
</dbReference>
<feature type="region of interest" description="Disordered" evidence="1">
    <location>
        <begin position="1"/>
        <end position="37"/>
    </location>
</feature>
<proteinExistence type="predicted"/>
<accession>A0ABD2MH43</accession>
<sequence>MEKQPDEPEDFTNEPIPSMSGPMKVQDAVASTSASPFEQPIKAALKSKAGKQLEYRQRITESRTPARNTPFISYFSYHRPILNRITQI</sequence>
<dbReference type="AlphaFoldDB" id="A0ABD2MH43"/>
<feature type="non-terminal residue" evidence="2">
    <location>
        <position position="88"/>
    </location>
</feature>
<name>A0ABD2MH43_9CUCU</name>
<gene>
    <name evidence="2" type="ORF">HHI36_009858</name>
</gene>
<comment type="caution">
    <text evidence="2">The sequence shown here is derived from an EMBL/GenBank/DDBJ whole genome shotgun (WGS) entry which is preliminary data.</text>
</comment>
<reference evidence="2 3" key="1">
    <citation type="journal article" date="2021" name="BMC Biol.">
        <title>Horizontally acquired antibacterial genes associated with adaptive radiation of ladybird beetles.</title>
        <authorList>
            <person name="Li H.S."/>
            <person name="Tang X.F."/>
            <person name="Huang Y.H."/>
            <person name="Xu Z.Y."/>
            <person name="Chen M.L."/>
            <person name="Du X.Y."/>
            <person name="Qiu B.Y."/>
            <person name="Chen P.T."/>
            <person name="Zhang W."/>
            <person name="Slipinski A."/>
            <person name="Escalona H.E."/>
            <person name="Waterhouse R.M."/>
            <person name="Zwick A."/>
            <person name="Pang H."/>
        </authorList>
    </citation>
    <scope>NUCLEOTIDE SEQUENCE [LARGE SCALE GENOMIC DNA]</scope>
    <source>
        <strain evidence="2">SYSU2018</strain>
    </source>
</reference>
<dbReference type="EMBL" id="JABFTP020000001">
    <property type="protein sequence ID" value="KAL3265653.1"/>
    <property type="molecule type" value="Genomic_DNA"/>
</dbReference>
<evidence type="ECO:0000256" key="1">
    <source>
        <dbReference type="SAM" id="MobiDB-lite"/>
    </source>
</evidence>
<organism evidence="2 3">
    <name type="scientific">Cryptolaemus montrouzieri</name>
    <dbReference type="NCBI Taxonomy" id="559131"/>
    <lineage>
        <taxon>Eukaryota</taxon>
        <taxon>Metazoa</taxon>
        <taxon>Ecdysozoa</taxon>
        <taxon>Arthropoda</taxon>
        <taxon>Hexapoda</taxon>
        <taxon>Insecta</taxon>
        <taxon>Pterygota</taxon>
        <taxon>Neoptera</taxon>
        <taxon>Endopterygota</taxon>
        <taxon>Coleoptera</taxon>
        <taxon>Polyphaga</taxon>
        <taxon>Cucujiformia</taxon>
        <taxon>Coccinelloidea</taxon>
        <taxon>Coccinellidae</taxon>
        <taxon>Scymninae</taxon>
        <taxon>Scymnini</taxon>
        <taxon>Cryptolaemus</taxon>
    </lineage>
</organism>
<evidence type="ECO:0000313" key="2">
    <source>
        <dbReference type="EMBL" id="KAL3265653.1"/>
    </source>
</evidence>
<evidence type="ECO:0000313" key="3">
    <source>
        <dbReference type="Proteomes" id="UP001516400"/>
    </source>
</evidence>